<sequence>MSPPTLLTIPRELRDEIYHLLLLPPQMIPSTAPKNRYASHHFAKPPPNYIDKSIFLPAQFPLYLLHVCQQIRAECTQTLIDIANSSPKQSRLRKQCEGLVEPDPSSASSMYEARKLLETDMWPQITMDVLRAVHASFGGMHIPERTSLSPTFFSLLPIMQHVRQLQFAIWPGWAWWNGPPKRRANPVPSLRSLRLHRLSGSPDQTYESTTPELVETSEPDQLATALEAVLARLPCVDDVSIDVLMHMYNYSNFDLPDKKWERVQGWLDKPVETGTGRRWKRVRRQMVAVNFSASWWLIPFYKKTEVWEEGEGEVQEGGKRGRIVNVVEEMTELAEEWEDAAAKAKRGEADETKIYTRIDTDAAPAEVNSTLVGKLGTMIFGSR</sequence>
<reference evidence="3" key="3">
    <citation type="submission" date="2025-04" db="UniProtKB">
        <authorList>
            <consortium name="RefSeq"/>
        </authorList>
    </citation>
    <scope>IDENTIFICATION</scope>
    <source>
        <strain evidence="3">CBS 304.34</strain>
    </source>
</reference>
<organism evidence="1">
    <name type="scientific">Mytilinidion resinicola</name>
    <dbReference type="NCBI Taxonomy" id="574789"/>
    <lineage>
        <taxon>Eukaryota</taxon>
        <taxon>Fungi</taxon>
        <taxon>Dikarya</taxon>
        <taxon>Ascomycota</taxon>
        <taxon>Pezizomycotina</taxon>
        <taxon>Dothideomycetes</taxon>
        <taxon>Pleosporomycetidae</taxon>
        <taxon>Mytilinidiales</taxon>
        <taxon>Mytilinidiaceae</taxon>
        <taxon>Mytilinidion</taxon>
    </lineage>
</organism>
<evidence type="ECO:0000313" key="2">
    <source>
        <dbReference type="Proteomes" id="UP000504636"/>
    </source>
</evidence>
<proteinExistence type="predicted"/>
<dbReference type="RefSeq" id="XP_033583627.1">
    <property type="nucleotide sequence ID" value="XM_033718929.1"/>
</dbReference>
<dbReference type="GeneID" id="54459822"/>
<dbReference type="Proteomes" id="UP000504636">
    <property type="component" value="Unplaced"/>
</dbReference>
<reference evidence="1 3" key="1">
    <citation type="journal article" date="2020" name="Stud. Mycol.">
        <title>101 Dothideomycetes genomes: a test case for predicting lifestyles and emergence of pathogens.</title>
        <authorList>
            <person name="Haridas S."/>
            <person name="Albert R."/>
            <person name="Binder M."/>
            <person name="Bloem J."/>
            <person name="Labutti K."/>
            <person name="Salamov A."/>
            <person name="Andreopoulos B."/>
            <person name="Baker S."/>
            <person name="Barry K."/>
            <person name="Bills G."/>
            <person name="Bluhm B."/>
            <person name="Cannon C."/>
            <person name="Castanera R."/>
            <person name="Culley D."/>
            <person name="Daum C."/>
            <person name="Ezra D."/>
            <person name="Gonzalez J."/>
            <person name="Henrissat B."/>
            <person name="Kuo A."/>
            <person name="Liang C."/>
            <person name="Lipzen A."/>
            <person name="Lutzoni F."/>
            <person name="Magnuson J."/>
            <person name="Mondo S."/>
            <person name="Nolan M."/>
            <person name="Ohm R."/>
            <person name="Pangilinan J."/>
            <person name="Park H.-J."/>
            <person name="Ramirez L."/>
            <person name="Alfaro M."/>
            <person name="Sun H."/>
            <person name="Tritt A."/>
            <person name="Yoshinaga Y."/>
            <person name="Zwiers L.-H."/>
            <person name="Turgeon B."/>
            <person name="Goodwin S."/>
            <person name="Spatafora J."/>
            <person name="Crous P."/>
            <person name="Grigoriev I."/>
        </authorList>
    </citation>
    <scope>NUCLEOTIDE SEQUENCE</scope>
    <source>
        <strain evidence="1 3">CBS 304.34</strain>
    </source>
</reference>
<dbReference type="AlphaFoldDB" id="A0A6A6Z7K5"/>
<dbReference type="OrthoDB" id="3894566at2759"/>
<evidence type="ECO:0000313" key="1">
    <source>
        <dbReference type="EMBL" id="KAF2816663.1"/>
    </source>
</evidence>
<reference evidence="3" key="2">
    <citation type="submission" date="2020-04" db="EMBL/GenBank/DDBJ databases">
        <authorList>
            <consortium name="NCBI Genome Project"/>
        </authorList>
    </citation>
    <scope>NUCLEOTIDE SEQUENCE</scope>
    <source>
        <strain evidence="3">CBS 304.34</strain>
    </source>
</reference>
<evidence type="ECO:0000313" key="3">
    <source>
        <dbReference type="RefSeq" id="XP_033583627.1"/>
    </source>
</evidence>
<dbReference type="EMBL" id="MU003693">
    <property type="protein sequence ID" value="KAF2816663.1"/>
    <property type="molecule type" value="Genomic_DNA"/>
</dbReference>
<protein>
    <recommendedName>
        <fullName evidence="4">F-box domain-containing protein</fullName>
    </recommendedName>
</protein>
<gene>
    <name evidence="1 3" type="ORF">BDZ99DRAFT_458505</name>
</gene>
<keyword evidence="2" id="KW-1185">Reference proteome</keyword>
<evidence type="ECO:0008006" key="4">
    <source>
        <dbReference type="Google" id="ProtNLM"/>
    </source>
</evidence>
<name>A0A6A6Z7K5_9PEZI</name>
<accession>A0A6A6Z7K5</accession>